<keyword evidence="4" id="KW-0804">Transcription</keyword>
<evidence type="ECO:0000313" key="6">
    <source>
        <dbReference type="EMBL" id="BAV66975.1"/>
    </source>
</evidence>
<keyword evidence="1" id="KW-0805">Transcription regulation</keyword>
<dbReference type="KEGG" id="sclo:SCLO_6000260"/>
<keyword evidence="7" id="KW-1185">Reference proteome</keyword>
<reference evidence="6 7" key="1">
    <citation type="submission" date="2016-10" db="EMBL/GenBank/DDBJ databases">
        <title>Complete Genome Sequence of the Nonylphenol-Degrading Bacterium Sphingobium cloacae JCM 10874T.</title>
        <authorList>
            <person name="Ootsuka M."/>
            <person name="Nishizawa T."/>
            <person name="Ohta H."/>
        </authorList>
    </citation>
    <scope>NUCLEOTIDE SEQUENCE [LARGE SCALE GENOMIC DNA]</scope>
    <source>
        <strain evidence="6 7">JCM 10874</strain>
        <plasmid evidence="7">psclo_6 dna</plasmid>
    </source>
</reference>
<sequence>MRPEHQIVQSSDTLGWRSLYASHQFERPYSDRFEGRDDHLIIVHLSGPVRVERNLSGEQEKQRIAPGGLFVLPPNQDFGVSLTAPLETIHLYIRRSLIRAAAQELCKGDPEKVEFLPRFGERDPLIEQMGRMVCGMMADNQSDFFADGVARLLAAQIVRHHSCGLQAELPRITGLNQRQLEAVHDVIEERMEESLSIDDLAEAVGLSPIHFARQFKRSTGKAPHQYLIEMRVSRARHLLAGDLPIAEIAYRCGFSHQEHLTRLFGRQQGTTPAAYRRALRL</sequence>
<protein>
    <submittedName>
        <fullName evidence="6">Putative AraC-type transcription regulator</fullName>
    </submittedName>
</protein>
<dbReference type="InterPro" id="IPR009057">
    <property type="entry name" value="Homeodomain-like_sf"/>
</dbReference>
<name>A0A1E1F8X5_9SPHN</name>
<dbReference type="PANTHER" id="PTHR46796:SF6">
    <property type="entry name" value="ARAC SUBFAMILY"/>
    <property type="match status" value="1"/>
</dbReference>
<evidence type="ECO:0000313" key="7">
    <source>
        <dbReference type="Proteomes" id="UP000218272"/>
    </source>
</evidence>
<evidence type="ECO:0000259" key="5">
    <source>
        <dbReference type="PROSITE" id="PS01124"/>
    </source>
</evidence>
<dbReference type="InterPro" id="IPR018060">
    <property type="entry name" value="HTH_AraC"/>
</dbReference>
<dbReference type="AlphaFoldDB" id="A0A1E1F8X5"/>
<dbReference type="GO" id="GO:0003700">
    <property type="term" value="F:DNA-binding transcription factor activity"/>
    <property type="evidence" value="ECO:0007669"/>
    <property type="project" value="InterPro"/>
</dbReference>
<dbReference type="SUPFAM" id="SSF51215">
    <property type="entry name" value="Regulatory protein AraC"/>
    <property type="match status" value="1"/>
</dbReference>
<keyword evidence="3" id="KW-0010">Activator</keyword>
<dbReference type="PROSITE" id="PS00041">
    <property type="entry name" value="HTH_ARAC_FAMILY_1"/>
    <property type="match status" value="1"/>
</dbReference>
<dbReference type="Gene3D" id="1.10.10.60">
    <property type="entry name" value="Homeodomain-like"/>
    <property type="match status" value="2"/>
</dbReference>
<dbReference type="EMBL" id="AP017660">
    <property type="protein sequence ID" value="BAV66975.1"/>
    <property type="molecule type" value="Genomic_DNA"/>
</dbReference>
<dbReference type="PROSITE" id="PS01124">
    <property type="entry name" value="HTH_ARAC_FAMILY_2"/>
    <property type="match status" value="1"/>
</dbReference>
<dbReference type="InterPro" id="IPR018062">
    <property type="entry name" value="HTH_AraC-typ_CS"/>
</dbReference>
<dbReference type="Pfam" id="PF12833">
    <property type="entry name" value="HTH_18"/>
    <property type="match status" value="1"/>
</dbReference>
<evidence type="ECO:0000256" key="2">
    <source>
        <dbReference type="ARBA" id="ARBA00023125"/>
    </source>
</evidence>
<proteinExistence type="predicted"/>
<evidence type="ECO:0000256" key="1">
    <source>
        <dbReference type="ARBA" id="ARBA00023015"/>
    </source>
</evidence>
<geneLocation type="plasmid" evidence="7">
    <name>psclo_6 dna</name>
</geneLocation>
<dbReference type="RefSeq" id="WP_231923482.1">
    <property type="nucleotide sequence ID" value="NZ_AP017660.1"/>
</dbReference>
<dbReference type="InterPro" id="IPR037923">
    <property type="entry name" value="HTH-like"/>
</dbReference>
<dbReference type="SMART" id="SM00342">
    <property type="entry name" value="HTH_ARAC"/>
    <property type="match status" value="1"/>
</dbReference>
<evidence type="ECO:0000256" key="3">
    <source>
        <dbReference type="ARBA" id="ARBA00023159"/>
    </source>
</evidence>
<dbReference type="GO" id="GO:0043565">
    <property type="term" value="F:sequence-specific DNA binding"/>
    <property type="evidence" value="ECO:0007669"/>
    <property type="project" value="InterPro"/>
</dbReference>
<keyword evidence="6" id="KW-0614">Plasmid</keyword>
<dbReference type="PANTHER" id="PTHR46796">
    <property type="entry name" value="HTH-TYPE TRANSCRIPTIONAL ACTIVATOR RHAS-RELATED"/>
    <property type="match status" value="1"/>
</dbReference>
<keyword evidence="2" id="KW-0238">DNA-binding</keyword>
<organism evidence="6 7">
    <name type="scientific">Sphingobium cloacae</name>
    <dbReference type="NCBI Taxonomy" id="120107"/>
    <lineage>
        <taxon>Bacteria</taxon>
        <taxon>Pseudomonadati</taxon>
        <taxon>Pseudomonadota</taxon>
        <taxon>Alphaproteobacteria</taxon>
        <taxon>Sphingomonadales</taxon>
        <taxon>Sphingomonadaceae</taxon>
        <taxon>Sphingobium</taxon>
    </lineage>
</organism>
<gene>
    <name evidence="6" type="primary">hqdR</name>
    <name evidence="6" type="ORF">SCLO_6000260</name>
</gene>
<dbReference type="Proteomes" id="UP000218272">
    <property type="component" value="Plasmid pSCLO_6"/>
</dbReference>
<evidence type="ECO:0000256" key="4">
    <source>
        <dbReference type="ARBA" id="ARBA00023163"/>
    </source>
</evidence>
<accession>A0A1E1F8X5</accession>
<dbReference type="InterPro" id="IPR050204">
    <property type="entry name" value="AraC_XylS_family_regulators"/>
</dbReference>
<dbReference type="SUPFAM" id="SSF46689">
    <property type="entry name" value="Homeodomain-like"/>
    <property type="match status" value="2"/>
</dbReference>
<feature type="domain" description="HTH araC/xylS-type" evidence="5">
    <location>
        <begin position="181"/>
        <end position="278"/>
    </location>
</feature>